<feature type="domain" description="EAL" evidence="3">
    <location>
        <begin position="366"/>
        <end position="619"/>
    </location>
</feature>
<dbReference type="SUPFAM" id="SSF55073">
    <property type="entry name" value="Nucleotide cyclase"/>
    <property type="match status" value="1"/>
</dbReference>
<dbReference type="Pfam" id="PF00563">
    <property type="entry name" value="EAL"/>
    <property type="match status" value="1"/>
</dbReference>
<dbReference type="InterPro" id="IPR052155">
    <property type="entry name" value="Biofilm_reg_signaling"/>
</dbReference>
<dbReference type="CDD" id="cd01949">
    <property type="entry name" value="GGDEF"/>
    <property type="match status" value="1"/>
</dbReference>
<dbReference type="FunFam" id="3.20.20.450:FF:000001">
    <property type="entry name" value="Cyclic di-GMP phosphodiesterase yahA"/>
    <property type="match status" value="1"/>
</dbReference>
<reference evidence="6" key="1">
    <citation type="submission" date="2016-10" db="EMBL/GenBank/DDBJ databases">
        <authorList>
            <person name="Varghese N."/>
            <person name="Submissions S."/>
        </authorList>
    </citation>
    <scope>NUCLEOTIDE SEQUENCE [LARGE SCALE GENOMIC DNA]</scope>
    <source>
        <strain evidence="6">OK042</strain>
    </source>
</reference>
<dbReference type="Gene3D" id="3.20.20.450">
    <property type="entry name" value="EAL domain"/>
    <property type="match status" value="1"/>
</dbReference>
<evidence type="ECO:0000259" key="3">
    <source>
        <dbReference type="PROSITE" id="PS50883"/>
    </source>
</evidence>
<dbReference type="InterPro" id="IPR012292">
    <property type="entry name" value="Globin/Proto"/>
</dbReference>
<evidence type="ECO:0000313" key="5">
    <source>
        <dbReference type="EMBL" id="SFJ24646.1"/>
    </source>
</evidence>
<dbReference type="Pfam" id="PF00990">
    <property type="entry name" value="GGDEF"/>
    <property type="match status" value="1"/>
</dbReference>
<accession>A0A1I3PUN9</accession>
<keyword evidence="6" id="KW-1185">Reference proteome</keyword>
<dbReference type="Pfam" id="PF11563">
    <property type="entry name" value="Protoglobin"/>
    <property type="match status" value="1"/>
</dbReference>
<dbReference type="PANTHER" id="PTHR44757:SF2">
    <property type="entry name" value="BIOFILM ARCHITECTURE MAINTENANCE PROTEIN MBAA"/>
    <property type="match status" value="1"/>
</dbReference>
<dbReference type="SUPFAM" id="SSF141868">
    <property type="entry name" value="EAL domain-like"/>
    <property type="match status" value="1"/>
</dbReference>
<dbReference type="AlphaFoldDB" id="A0A1I3PUN9"/>
<protein>
    <recommendedName>
        <fullName evidence="1">Diguanylate cyclase DosC</fullName>
    </recommendedName>
    <alternativeName>
        <fullName evidence="2">Direct oxygen-sensing cyclase</fullName>
    </alternativeName>
</protein>
<dbReference type="CDD" id="cd01068">
    <property type="entry name" value="globin_sensor"/>
    <property type="match status" value="1"/>
</dbReference>
<dbReference type="InterPro" id="IPR001633">
    <property type="entry name" value="EAL_dom"/>
</dbReference>
<dbReference type="InterPro" id="IPR029787">
    <property type="entry name" value="Nucleotide_cyclase"/>
</dbReference>
<dbReference type="EMBL" id="FORT01000002">
    <property type="protein sequence ID" value="SFJ24646.1"/>
    <property type="molecule type" value="Genomic_DNA"/>
</dbReference>
<dbReference type="STRING" id="1884381.SAMN05518846_102483"/>
<dbReference type="InterPro" id="IPR035919">
    <property type="entry name" value="EAL_sf"/>
</dbReference>
<evidence type="ECO:0000259" key="4">
    <source>
        <dbReference type="PROSITE" id="PS50887"/>
    </source>
</evidence>
<evidence type="ECO:0000313" key="6">
    <source>
        <dbReference type="Proteomes" id="UP000198915"/>
    </source>
</evidence>
<dbReference type="Gene3D" id="3.30.70.270">
    <property type="match status" value="1"/>
</dbReference>
<dbReference type="Proteomes" id="UP000198915">
    <property type="component" value="Unassembled WGS sequence"/>
</dbReference>
<dbReference type="GO" id="GO:0019825">
    <property type="term" value="F:oxygen binding"/>
    <property type="evidence" value="ECO:0007669"/>
    <property type="project" value="InterPro"/>
</dbReference>
<evidence type="ECO:0000256" key="1">
    <source>
        <dbReference type="ARBA" id="ARBA00015125"/>
    </source>
</evidence>
<dbReference type="InterPro" id="IPR044398">
    <property type="entry name" value="Globin-sensor_dom"/>
</dbReference>
<name>A0A1I3PUN9_9BACL</name>
<sequence>MIHSDSNGRAPQQASAIGQILLDDHPEVLSQIQMINMTSRDLELIAKLRPVVVSQIDRITSSFYEAILDVDSLKQTVTKFTTVERLRQTLSNHLIEMFEGKIDSAFIEKRLKIAMVHQKIGLPPKWYMGSFQNLLNTLLQIIHEQSGILLETEGLREAVTKLLSFEQQIVLEAYENQNRLEEQQAKAIIEYQALHDELTGLPNRRMFHQALSQAIERYREEPTPFAVFVMDIDRFKLINDSLGHTYGDRFLQEVSNRIRECAEGYPVTIARLGGDEFTLILENCEEPSLAAELAGKLVKAIEVPYRLQNNDYYVSASIGIAIYPTHCASEEDLLKNADTAMYEVKKNGKNGHQFFSPVLDEQLLLRIELESDLRKAVQRQELELYYQPQFQTGSYSMIGIEALVRWRHPTKGLLSPGVFISIAEETGLIYEIGTWTLHEACRQMKEWHLAGGPLIPVSVNLSSRQFHQSNLVAYIREILQETGLEPQYLELEITESMMMDAAVSAEILRELDEFGVKISLDDFGTGYSSLSYLKQFPIHKLKIDRSFISDITRNASDQAIVATIISMAKHLNMEVIAEGIETKGQLDFLTENSCQEIQGYYFSRPLPAQEVEAAFFTPYRLDHTWTTFREV</sequence>
<dbReference type="PANTHER" id="PTHR44757">
    <property type="entry name" value="DIGUANYLATE CYCLASE DGCP"/>
    <property type="match status" value="1"/>
</dbReference>
<evidence type="ECO:0000256" key="2">
    <source>
        <dbReference type="ARBA" id="ARBA00029839"/>
    </source>
</evidence>
<dbReference type="RefSeq" id="WP_258957587.1">
    <property type="nucleotide sequence ID" value="NZ_FORT01000002.1"/>
</dbReference>
<dbReference type="SMART" id="SM00267">
    <property type="entry name" value="GGDEF"/>
    <property type="match status" value="1"/>
</dbReference>
<gene>
    <name evidence="5" type="ORF">SAMN05518846_102483</name>
</gene>
<dbReference type="SMART" id="SM00052">
    <property type="entry name" value="EAL"/>
    <property type="match status" value="1"/>
</dbReference>
<dbReference type="NCBIfam" id="TIGR00254">
    <property type="entry name" value="GGDEF"/>
    <property type="match status" value="1"/>
</dbReference>
<dbReference type="InterPro" id="IPR009050">
    <property type="entry name" value="Globin-like_sf"/>
</dbReference>
<dbReference type="Gene3D" id="1.10.490.10">
    <property type="entry name" value="Globins"/>
    <property type="match status" value="1"/>
</dbReference>
<organism evidence="5 6">
    <name type="scientific">Brevibacillus centrosporus</name>
    <dbReference type="NCBI Taxonomy" id="54910"/>
    <lineage>
        <taxon>Bacteria</taxon>
        <taxon>Bacillati</taxon>
        <taxon>Bacillota</taxon>
        <taxon>Bacilli</taxon>
        <taxon>Bacillales</taxon>
        <taxon>Paenibacillaceae</taxon>
        <taxon>Brevibacillus</taxon>
    </lineage>
</organism>
<dbReference type="InterPro" id="IPR039379">
    <property type="entry name" value="Protoglobin_sensor_dom"/>
</dbReference>
<dbReference type="CDD" id="cd01948">
    <property type="entry name" value="EAL"/>
    <property type="match status" value="1"/>
</dbReference>
<feature type="domain" description="GGDEF" evidence="4">
    <location>
        <begin position="223"/>
        <end position="357"/>
    </location>
</feature>
<dbReference type="PROSITE" id="PS50883">
    <property type="entry name" value="EAL"/>
    <property type="match status" value="1"/>
</dbReference>
<dbReference type="GO" id="GO:0020037">
    <property type="term" value="F:heme binding"/>
    <property type="evidence" value="ECO:0007669"/>
    <property type="project" value="InterPro"/>
</dbReference>
<dbReference type="FunFam" id="3.30.70.270:FF:000001">
    <property type="entry name" value="Diguanylate cyclase domain protein"/>
    <property type="match status" value="1"/>
</dbReference>
<dbReference type="SUPFAM" id="SSF46458">
    <property type="entry name" value="Globin-like"/>
    <property type="match status" value="1"/>
</dbReference>
<dbReference type="InterPro" id="IPR043128">
    <property type="entry name" value="Rev_trsase/Diguanyl_cyclase"/>
</dbReference>
<proteinExistence type="predicted"/>
<dbReference type="PROSITE" id="PS50887">
    <property type="entry name" value="GGDEF"/>
    <property type="match status" value="1"/>
</dbReference>
<dbReference type="InterPro" id="IPR000160">
    <property type="entry name" value="GGDEF_dom"/>
</dbReference>